<dbReference type="Proteomes" id="UP000807825">
    <property type="component" value="Unassembled WGS sequence"/>
</dbReference>
<dbReference type="Gene3D" id="3.30.70.2050">
    <property type="match status" value="1"/>
</dbReference>
<evidence type="ECO:0000313" key="2">
    <source>
        <dbReference type="Proteomes" id="UP000807825"/>
    </source>
</evidence>
<name>A0A9D6Z2L0_9BACT</name>
<protein>
    <submittedName>
        <fullName evidence="1">Nitrous oxide reductase accessory protein NosL</fullName>
    </submittedName>
</protein>
<comment type="caution">
    <text evidence="1">The sequence shown here is derived from an EMBL/GenBank/DDBJ whole genome shotgun (WGS) entry which is preliminary data.</text>
</comment>
<dbReference type="SUPFAM" id="SSF160387">
    <property type="entry name" value="NosL/MerB-like"/>
    <property type="match status" value="1"/>
</dbReference>
<dbReference type="PANTHER" id="PTHR41247">
    <property type="entry name" value="HTH-TYPE TRANSCRIPTIONAL REPRESSOR YCNK"/>
    <property type="match status" value="1"/>
</dbReference>
<dbReference type="Pfam" id="PF05573">
    <property type="entry name" value="NosL"/>
    <property type="match status" value="1"/>
</dbReference>
<organism evidence="1 2">
    <name type="scientific">Desulfomonile tiedjei</name>
    <dbReference type="NCBI Taxonomy" id="2358"/>
    <lineage>
        <taxon>Bacteria</taxon>
        <taxon>Pseudomonadati</taxon>
        <taxon>Thermodesulfobacteriota</taxon>
        <taxon>Desulfomonilia</taxon>
        <taxon>Desulfomonilales</taxon>
        <taxon>Desulfomonilaceae</taxon>
        <taxon>Desulfomonile</taxon>
    </lineage>
</organism>
<dbReference type="AlphaFoldDB" id="A0A9D6Z2L0"/>
<sequence>MERRSFFKAAGGLCGLLWLLVTHSLSFGEGFPKAGKDDRCPVCGMFVHKYPKWAAGFVFQSGARYFHCCPKCMLHNLHQVSKYQPGETSENIRQIWVTEYYTTKQTEAREVFFVVSTNLVGPMGLDLIPVRGKAAAENLKRDYDGELILSLDQITPDEISKARSGRLKRKSDL</sequence>
<dbReference type="EMBL" id="JACRDE010000127">
    <property type="protein sequence ID" value="MBI5248697.1"/>
    <property type="molecule type" value="Genomic_DNA"/>
</dbReference>
<dbReference type="InterPro" id="IPR008719">
    <property type="entry name" value="N2O_reductase_NosL"/>
</dbReference>
<proteinExistence type="predicted"/>
<reference evidence="1" key="1">
    <citation type="submission" date="2020-07" db="EMBL/GenBank/DDBJ databases">
        <title>Huge and variable diversity of episymbiotic CPR bacteria and DPANN archaea in groundwater ecosystems.</title>
        <authorList>
            <person name="He C.Y."/>
            <person name="Keren R."/>
            <person name="Whittaker M."/>
            <person name="Farag I.F."/>
            <person name="Doudna J."/>
            <person name="Cate J.H.D."/>
            <person name="Banfield J.F."/>
        </authorList>
    </citation>
    <scope>NUCLEOTIDE SEQUENCE</scope>
    <source>
        <strain evidence="1">NC_groundwater_1664_Pr3_B-0.1um_52_9</strain>
    </source>
</reference>
<dbReference type="PANTHER" id="PTHR41247:SF1">
    <property type="entry name" value="HTH-TYPE TRANSCRIPTIONAL REPRESSOR YCNK"/>
    <property type="match status" value="1"/>
</dbReference>
<evidence type="ECO:0000313" key="1">
    <source>
        <dbReference type="EMBL" id="MBI5248697.1"/>
    </source>
</evidence>
<accession>A0A9D6Z2L0</accession>
<gene>
    <name evidence="1" type="ORF">HY912_04315</name>
</gene>